<comment type="similarity">
    <text evidence="5">Belongs to the SAT4 family.</text>
</comment>
<evidence type="ECO:0000313" key="10">
    <source>
        <dbReference type="Proteomes" id="UP001391051"/>
    </source>
</evidence>
<evidence type="ECO:0000256" key="2">
    <source>
        <dbReference type="ARBA" id="ARBA00022692"/>
    </source>
</evidence>
<keyword evidence="4 7" id="KW-0472">Membrane</keyword>
<feature type="region of interest" description="Disordered" evidence="6">
    <location>
        <begin position="369"/>
        <end position="388"/>
    </location>
</feature>
<gene>
    <name evidence="9" type="ORF">PG986_006451</name>
</gene>
<sequence>MAAPGPPALDVISDEAVRLAQCFYGVTIPLVALATATFGYRMLKSARSRSIWSDSCIALGYALAITDWGLFMPQMFLTPGTKPAAAVLEGAKGSLLAIPVWGMAMAFIKASIGLTLLHIQQSFWFRALVWANMALAGGYGFGNMWFILFSCRPLEAAWGDFADPTEANCLPPSSLKAAALTGAIVSISTDIMLSLAPITFLRSLKRPLRERVVIGILMSFGVLAGVSSLVKILMIGQFGGPGVDAPALNIIISTWTVLEQLLGVIASCTPFCKPVFEQCLRAVGVSLTKTSRSGGLGPDGGGTPVRADYQRATEHDTFRSRITAERRSKYDSDEDPLTIEMEAGLRPGQSDGLGKDANGRIFKRTEVSVETEELRADNAADGWKKYTP</sequence>
<comment type="subcellular location">
    <subcellularLocation>
        <location evidence="1">Membrane</location>
        <topology evidence="1">Multi-pass membrane protein</topology>
    </subcellularLocation>
</comment>
<dbReference type="EMBL" id="JAQQWE010000004">
    <property type="protein sequence ID" value="KAK7957229.1"/>
    <property type="molecule type" value="Genomic_DNA"/>
</dbReference>
<evidence type="ECO:0000256" key="4">
    <source>
        <dbReference type="ARBA" id="ARBA00023136"/>
    </source>
</evidence>
<evidence type="ECO:0000256" key="5">
    <source>
        <dbReference type="ARBA" id="ARBA00038359"/>
    </source>
</evidence>
<dbReference type="InterPro" id="IPR049326">
    <property type="entry name" value="Rhodopsin_dom_fungi"/>
</dbReference>
<evidence type="ECO:0000256" key="6">
    <source>
        <dbReference type="SAM" id="MobiDB-lite"/>
    </source>
</evidence>
<feature type="transmembrane region" description="Helical" evidence="7">
    <location>
        <begin position="212"/>
        <end position="234"/>
    </location>
</feature>
<proteinExistence type="inferred from homology"/>
<dbReference type="Proteomes" id="UP001391051">
    <property type="component" value="Unassembled WGS sequence"/>
</dbReference>
<keyword evidence="3 7" id="KW-1133">Transmembrane helix</keyword>
<dbReference type="GeneID" id="92075735"/>
<keyword evidence="10" id="KW-1185">Reference proteome</keyword>
<keyword evidence="2 7" id="KW-0812">Transmembrane</keyword>
<dbReference type="PANTHER" id="PTHR33048:SF129">
    <property type="entry name" value="INTEGRAL MEMBRANE PROTEIN-RELATED"/>
    <property type="match status" value="1"/>
</dbReference>
<feature type="transmembrane region" description="Helical" evidence="7">
    <location>
        <begin position="129"/>
        <end position="148"/>
    </location>
</feature>
<protein>
    <recommendedName>
        <fullName evidence="8">Rhodopsin domain-containing protein</fullName>
    </recommendedName>
</protein>
<accession>A0ABR1QKG0</accession>
<evidence type="ECO:0000313" key="9">
    <source>
        <dbReference type="EMBL" id="KAK7957229.1"/>
    </source>
</evidence>
<dbReference type="RefSeq" id="XP_066702535.1">
    <property type="nucleotide sequence ID" value="XM_066842673.1"/>
</dbReference>
<evidence type="ECO:0000256" key="1">
    <source>
        <dbReference type="ARBA" id="ARBA00004141"/>
    </source>
</evidence>
<evidence type="ECO:0000259" key="8">
    <source>
        <dbReference type="Pfam" id="PF20684"/>
    </source>
</evidence>
<name>A0ABR1QKG0_9PEZI</name>
<evidence type="ECO:0000256" key="7">
    <source>
        <dbReference type="SAM" id="Phobius"/>
    </source>
</evidence>
<reference evidence="9 10" key="1">
    <citation type="submission" date="2023-01" db="EMBL/GenBank/DDBJ databases">
        <title>Analysis of 21 Apiospora genomes using comparative genomics revels a genus with tremendous synthesis potential of carbohydrate active enzymes and secondary metabolites.</title>
        <authorList>
            <person name="Sorensen T."/>
        </authorList>
    </citation>
    <scope>NUCLEOTIDE SEQUENCE [LARGE SCALE GENOMIC DNA]</scope>
    <source>
        <strain evidence="9 10">CBS 24483</strain>
    </source>
</reference>
<feature type="transmembrane region" description="Helical" evidence="7">
    <location>
        <begin position="177"/>
        <end position="200"/>
    </location>
</feature>
<feature type="domain" description="Rhodopsin" evidence="8">
    <location>
        <begin position="95"/>
        <end position="277"/>
    </location>
</feature>
<feature type="transmembrane region" description="Helical" evidence="7">
    <location>
        <begin position="96"/>
        <end position="117"/>
    </location>
</feature>
<feature type="transmembrane region" description="Helical" evidence="7">
    <location>
        <begin position="55"/>
        <end position="76"/>
    </location>
</feature>
<evidence type="ECO:0000256" key="3">
    <source>
        <dbReference type="ARBA" id="ARBA00022989"/>
    </source>
</evidence>
<dbReference type="InterPro" id="IPR052337">
    <property type="entry name" value="SAT4-like"/>
</dbReference>
<comment type="caution">
    <text evidence="9">The sequence shown here is derived from an EMBL/GenBank/DDBJ whole genome shotgun (WGS) entry which is preliminary data.</text>
</comment>
<feature type="transmembrane region" description="Helical" evidence="7">
    <location>
        <begin position="23"/>
        <end position="43"/>
    </location>
</feature>
<organism evidence="9 10">
    <name type="scientific">Apiospora aurea</name>
    <dbReference type="NCBI Taxonomy" id="335848"/>
    <lineage>
        <taxon>Eukaryota</taxon>
        <taxon>Fungi</taxon>
        <taxon>Dikarya</taxon>
        <taxon>Ascomycota</taxon>
        <taxon>Pezizomycotina</taxon>
        <taxon>Sordariomycetes</taxon>
        <taxon>Xylariomycetidae</taxon>
        <taxon>Amphisphaeriales</taxon>
        <taxon>Apiosporaceae</taxon>
        <taxon>Apiospora</taxon>
    </lineage>
</organism>
<dbReference type="Pfam" id="PF20684">
    <property type="entry name" value="Fung_rhodopsin"/>
    <property type="match status" value="1"/>
</dbReference>
<dbReference type="PANTHER" id="PTHR33048">
    <property type="entry name" value="PTH11-LIKE INTEGRAL MEMBRANE PROTEIN (AFU_ORTHOLOGUE AFUA_5G11245)"/>
    <property type="match status" value="1"/>
</dbReference>